<evidence type="ECO:0000313" key="9">
    <source>
        <dbReference type="EMBL" id="OEU18554.1"/>
    </source>
</evidence>
<dbReference type="Proteomes" id="UP000095751">
    <property type="component" value="Unassembled WGS sequence"/>
</dbReference>
<dbReference type="Gene3D" id="3.30.457.60">
    <property type="match status" value="1"/>
</dbReference>
<dbReference type="PANTHER" id="PTHR23168:SF0">
    <property type="entry name" value="MITOTIC SPINDLE ASSEMBLY CHECKPOINT PROTEIN MAD1"/>
    <property type="match status" value="1"/>
</dbReference>
<evidence type="ECO:0000313" key="10">
    <source>
        <dbReference type="Proteomes" id="UP000095751"/>
    </source>
</evidence>
<feature type="coiled-coil region" evidence="7">
    <location>
        <begin position="167"/>
        <end position="194"/>
    </location>
</feature>
<dbReference type="GO" id="GO:0007094">
    <property type="term" value="P:mitotic spindle assembly checkpoint signaling"/>
    <property type="evidence" value="ECO:0007669"/>
    <property type="project" value="InterPro"/>
</dbReference>
<dbReference type="InterPro" id="IPR008672">
    <property type="entry name" value="Mad1"/>
</dbReference>
<dbReference type="InParanoid" id="A0A1E7FKA8"/>
<evidence type="ECO:0000256" key="3">
    <source>
        <dbReference type="ARBA" id="ARBA00022618"/>
    </source>
</evidence>
<keyword evidence="10" id="KW-1185">Reference proteome</keyword>
<dbReference type="EMBL" id="KV784356">
    <property type="protein sequence ID" value="OEU18554.1"/>
    <property type="molecule type" value="Genomic_DNA"/>
</dbReference>
<feature type="region of interest" description="Disordered" evidence="8">
    <location>
        <begin position="1"/>
        <end position="32"/>
    </location>
</feature>
<reference evidence="9 10" key="1">
    <citation type="submission" date="2016-09" db="EMBL/GenBank/DDBJ databases">
        <title>Extensive genetic diversity and differential bi-allelic expression allows diatom success in the polar Southern Ocean.</title>
        <authorList>
            <consortium name="DOE Joint Genome Institute"/>
            <person name="Mock T."/>
            <person name="Otillar R.P."/>
            <person name="Strauss J."/>
            <person name="Dupont C."/>
            <person name="Frickenhaus S."/>
            <person name="Maumus F."/>
            <person name="Mcmullan M."/>
            <person name="Sanges R."/>
            <person name="Schmutz J."/>
            <person name="Toseland A."/>
            <person name="Valas R."/>
            <person name="Veluchamy A."/>
            <person name="Ward B.J."/>
            <person name="Allen A."/>
            <person name="Barry K."/>
            <person name="Falciatore A."/>
            <person name="Ferrante M."/>
            <person name="Fortunato A.E."/>
            <person name="Gloeckner G."/>
            <person name="Gruber A."/>
            <person name="Hipkin R."/>
            <person name="Janech M."/>
            <person name="Kroth P."/>
            <person name="Leese F."/>
            <person name="Lindquist E."/>
            <person name="Lyon B.R."/>
            <person name="Martin J."/>
            <person name="Mayer C."/>
            <person name="Parker M."/>
            <person name="Quesneville H."/>
            <person name="Raymond J."/>
            <person name="Uhlig C."/>
            <person name="Valentin K.U."/>
            <person name="Worden A.Z."/>
            <person name="Armbrust E.V."/>
            <person name="Bowler C."/>
            <person name="Green B."/>
            <person name="Moulton V."/>
            <person name="Van Oosterhout C."/>
            <person name="Grigoriev I."/>
        </authorList>
    </citation>
    <scope>NUCLEOTIDE SEQUENCE [LARGE SCALE GENOMIC DNA]</scope>
    <source>
        <strain evidence="9 10">CCMP1102</strain>
    </source>
</reference>
<dbReference type="Gene3D" id="6.10.250.90">
    <property type="match status" value="1"/>
</dbReference>
<keyword evidence="4" id="KW-0498">Mitosis</keyword>
<gene>
    <name evidence="9" type="ORF">FRACYDRAFT_183745</name>
</gene>
<keyword evidence="6" id="KW-0131">Cell cycle</keyword>
<comment type="similarity">
    <text evidence="2">Belongs to the MAD1 family.</text>
</comment>
<evidence type="ECO:0000256" key="1">
    <source>
        <dbReference type="ARBA" id="ARBA00004123"/>
    </source>
</evidence>
<dbReference type="PANTHER" id="PTHR23168">
    <property type="entry name" value="MITOTIC SPINDLE ASSEMBLY CHECKPOINT PROTEIN MAD1 MITOTIC ARREST DEFICIENT-LIKE PROTEIN 1"/>
    <property type="match status" value="1"/>
</dbReference>
<feature type="coiled-coil region" evidence="7">
    <location>
        <begin position="262"/>
        <end position="303"/>
    </location>
</feature>
<feature type="region of interest" description="Disordered" evidence="8">
    <location>
        <begin position="107"/>
        <end position="127"/>
    </location>
</feature>
<dbReference type="OrthoDB" id="331602at2759"/>
<dbReference type="AlphaFoldDB" id="A0A1E7FKA8"/>
<evidence type="ECO:0000256" key="8">
    <source>
        <dbReference type="SAM" id="MobiDB-lite"/>
    </source>
</evidence>
<organism evidence="9 10">
    <name type="scientific">Fragilariopsis cylindrus CCMP1102</name>
    <dbReference type="NCBI Taxonomy" id="635003"/>
    <lineage>
        <taxon>Eukaryota</taxon>
        <taxon>Sar</taxon>
        <taxon>Stramenopiles</taxon>
        <taxon>Ochrophyta</taxon>
        <taxon>Bacillariophyta</taxon>
        <taxon>Bacillariophyceae</taxon>
        <taxon>Bacillariophycidae</taxon>
        <taxon>Bacillariales</taxon>
        <taxon>Bacillariaceae</taxon>
        <taxon>Fragilariopsis</taxon>
    </lineage>
</organism>
<dbReference type="Pfam" id="PF05557">
    <property type="entry name" value="MAD"/>
    <property type="match status" value="1"/>
</dbReference>
<comment type="subcellular location">
    <subcellularLocation>
        <location evidence="1">Nucleus</location>
    </subcellularLocation>
</comment>
<keyword evidence="5" id="KW-0539">Nucleus</keyword>
<evidence type="ECO:0000256" key="7">
    <source>
        <dbReference type="SAM" id="Coils"/>
    </source>
</evidence>
<dbReference type="GO" id="GO:0051301">
    <property type="term" value="P:cell division"/>
    <property type="evidence" value="ECO:0007669"/>
    <property type="project" value="UniProtKB-KW"/>
</dbReference>
<accession>A0A1E7FKA8</accession>
<name>A0A1E7FKA8_9STRA</name>
<dbReference type="GO" id="GO:0005635">
    <property type="term" value="C:nuclear envelope"/>
    <property type="evidence" value="ECO:0007669"/>
    <property type="project" value="TreeGrafter"/>
</dbReference>
<dbReference type="GO" id="GO:0000776">
    <property type="term" value="C:kinetochore"/>
    <property type="evidence" value="ECO:0007669"/>
    <property type="project" value="TreeGrafter"/>
</dbReference>
<keyword evidence="7" id="KW-0175">Coiled coil</keyword>
<sequence length="506" mass="58315">MSSSSLTTGRSRKRSVSKGEGDIESPPLRRARRDVLSCELETIQAELEHERSLRALDSKRFVQTKQRLEKQMEFAIEEAKDSKVLMEEMRDENERHLDQLKRAMSRTKAELREDDESSMMSPGALSEARPDVLKELNRVRILFAESDRKNRQYKKIAEDAQRKTKQFIQEKEQVRSVNKRVEQLETDLLESTRAEETISEKLKDWQELGEIKVLKGQEDIYKREVESLRSIVKTFDELPLTEAQGMKNSESAIAGGASPANIRVLEVSLTAVKEEIEVLKEAKRSLQDDLDCSVAEKEELQKKHNTVLEKFGKLRDALYAERTKAEQATERANEAEILAGKGSFNPEQTRVLHMGSNPLTVALKEEINVLRRQIEVISNGDKQKNKGCPSDVDPNKLHQRLKQSFKEQISRFREGVYLITGYKVDMIPDNDRYKFKVRSVFAEREKDHLVFQWPEGNHVTSLDLLNTEHAKILTKTPSYEYMTKFHSLPAFMASVQLSLFENQTMI</sequence>
<evidence type="ECO:0000256" key="4">
    <source>
        <dbReference type="ARBA" id="ARBA00022776"/>
    </source>
</evidence>
<protein>
    <submittedName>
        <fullName evidence="9">Uncharacterized protein</fullName>
    </submittedName>
</protein>
<evidence type="ECO:0000256" key="6">
    <source>
        <dbReference type="ARBA" id="ARBA00023306"/>
    </source>
</evidence>
<evidence type="ECO:0000256" key="5">
    <source>
        <dbReference type="ARBA" id="ARBA00023242"/>
    </source>
</evidence>
<proteinExistence type="inferred from homology"/>
<dbReference type="GO" id="GO:0051315">
    <property type="term" value="P:attachment of mitotic spindle microtubules to kinetochore"/>
    <property type="evidence" value="ECO:0007669"/>
    <property type="project" value="TreeGrafter"/>
</dbReference>
<dbReference type="KEGG" id="fcy:FRACYDRAFT_183745"/>
<dbReference type="GO" id="GO:0072686">
    <property type="term" value="C:mitotic spindle"/>
    <property type="evidence" value="ECO:0007669"/>
    <property type="project" value="TreeGrafter"/>
</dbReference>
<keyword evidence="3" id="KW-0132">Cell division</keyword>
<dbReference type="SUPFAM" id="SSF75704">
    <property type="entry name" value="Mitotic arrest deficient-like 1, Mad1"/>
    <property type="match status" value="1"/>
</dbReference>
<evidence type="ECO:0000256" key="2">
    <source>
        <dbReference type="ARBA" id="ARBA00008029"/>
    </source>
</evidence>